<gene>
    <name evidence="3" type="ORF">HQ394_11890</name>
</gene>
<accession>A0A7H1N2F8</accession>
<name>A0A7H1N2F8_9PROT</name>
<feature type="domain" description="Cell wall hydrolase SleB" evidence="2">
    <location>
        <begin position="92"/>
        <end position="198"/>
    </location>
</feature>
<dbReference type="AlphaFoldDB" id="A0A7H1N2F8"/>
<dbReference type="Pfam" id="PF07486">
    <property type="entry name" value="Hydrolase_2"/>
    <property type="match status" value="1"/>
</dbReference>
<dbReference type="EMBL" id="CP053923">
    <property type="protein sequence ID" value="QNT69894.1"/>
    <property type="molecule type" value="Genomic_DNA"/>
</dbReference>
<keyword evidence="1" id="KW-0472">Membrane</keyword>
<dbReference type="Proteomes" id="UP000516369">
    <property type="component" value="Chromosome"/>
</dbReference>
<dbReference type="Gene3D" id="1.10.10.2520">
    <property type="entry name" value="Cell wall hydrolase SleB, domain 1"/>
    <property type="match status" value="1"/>
</dbReference>
<evidence type="ECO:0000313" key="3">
    <source>
        <dbReference type="EMBL" id="QNT69894.1"/>
    </source>
</evidence>
<proteinExistence type="predicted"/>
<keyword evidence="3" id="KW-0378">Hydrolase</keyword>
<sequence length="213" mass="23387">MGQKSRVIQIGAGIGILLWAIALFLPAQSRAEMLSLGAIGERLAASSNVAADGSGMTQDIPTQRGWLATAGRASESDEEDCLARNIYWEGGGEPFEGKVAIAAVTLNRVEDERYPKTICGVVQQRSGICQFSWMCTGRKNRMPRGIAWEEAKDVANILLHIDWFDPTGGALYFHADYVRPSWSQTMSRITQIGRHIFYRDRWTAAAVAGHSPS</sequence>
<keyword evidence="4" id="KW-1185">Reference proteome</keyword>
<dbReference type="KEGG" id="dvn:HQ394_11890"/>
<evidence type="ECO:0000313" key="4">
    <source>
        <dbReference type="Proteomes" id="UP000516369"/>
    </source>
</evidence>
<reference evidence="3 4" key="1">
    <citation type="submission" date="2020-05" db="EMBL/GenBank/DDBJ databases">
        <title>Complete closed genome sequence of Defluviicoccus vanus.</title>
        <authorList>
            <person name="Bessarab I."/>
            <person name="Arumugam K."/>
            <person name="Maszenan A.M."/>
            <person name="Seviour R.J."/>
            <person name="Williams R.B."/>
        </authorList>
    </citation>
    <scope>NUCLEOTIDE SEQUENCE [LARGE SCALE GENOMIC DNA]</scope>
    <source>
        <strain evidence="3 4">Ben 114</strain>
    </source>
</reference>
<evidence type="ECO:0000256" key="1">
    <source>
        <dbReference type="SAM" id="Phobius"/>
    </source>
</evidence>
<dbReference type="RefSeq" id="WP_190260405.1">
    <property type="nucleotide sequence ID" value="NZ_CP053923.1"/>
</dbReference>
<dbReference type="Gene3D" id="6.20.240.60">
    <property type="match status" value="1"/>
</dbReference>
<dbReference type="GO" id="GO:0016787">
    <property type="term" value="F:hydrolase activity"/>
    <property type="evidence" value="ECO:0007669"/>
    <property type="project" value="UniProtKB-KW"/>
</dbReference>
<dbReference type="InterPro" id="IPR042047">
    <property type="entry name" value="SleB_dom1"/>
</dbReference>
<evidence type="ECO:0000259" key="2">
    <source>
        <dbReference type="Pfam" id="PF07486"/>
    </source>
</evidence>
<protein>
    <submittedName>
        <fullName evidence="3">Cell wall hydrolase</fullName>
    </submittedName>
</protein>
<keyword evidence="1" id="KW-0812">Transmembrane</keyword>
<organism evidence="3 4">
    <name type="scientific">Defluviicoccus vanus</name>
    <dbReference type="NCBI Taxonomy" id="111831"/>
    <lineage>
        <taxon>Bacteria</taxon>
        <taxon>Pseudomonadati</taxon>
        <taxon>Pseudomonadota</taxon>
        <taxon>Alphaproteobacteria</taxon>
        <taxon>Rhodospirillales</taxon>
        <taxon>Rhodospirillaceae</taxon>
        <taxon>Defluviicoccus</taxon>
    </lineage>
</organism>
<feature type="transmembrane region" description="Helical" evidence="1">
    <location>
        <begin position="6"/>
        <end position="25"/>
    </location>
</feature>
<keyword evidence="1" id="KW-1133">Transmembrane helix</keyword>
<dbReference type="InterPro" id="IPR011105">
    <property type="entry name" value="Cell_wall_hydrolase_SleB"/>
</dbReference>